<gene>
    <name evidence="1" type="ORF">JR316_0006378</name>
</gene>
<organism evidence="1 2">
    <name type="scientific">Psilocybe cubensis</name>
    <name type="common">Psychedelic mushroom</name>
    <name type="synonym">Stropharia cubensis</name>
    <dbReference type="NCBI Taxonomy" id="181762"/>
    <lineage>
        <taxon>Eukaryota</taxon>
        <taxon>Fungi</taxon>
        <taxon>Dikarya</taxon>
        <taxon>Basidiomycota</taxon>
        <taxon>Agaricomycotina</taxon>
        <taxon>Agaricomycetes</taxon>
        <taxon>Agaricomycetidae</taxon>
        <taxon>Agaricales</taxon>
        <taxon>Agaricineae</taxon>
        <taxon>Strophariaceae</taxon>
        <taxon>Psilocybe</taxon>
    </lineage>
</organism>
<protein>
    <submittedName>
        <fullName evidence="1">Uncharacterized protein</fullName>
    </submittedName>
</protein>
<keyword evidence="2" id="KW-1185">Reference proteome</keyword>
<evidence type="ECO:0000313" key="1">
    <source>
        <dbReference type="EMBL" id="KAH9481848.1"/>
    </source>
</evidence>
<dbReference type="Proteomes" id="UP000664032">
    <property type="component" value="Unassembled WGS sequence"/>
</dbReference>
<sequence length="144" mass="16197">MPNLPNFLKALKLQFKPVDDAKILIQAIDLCIEAIDTIETDRELAKEKMQQFSILKSNVIKHKNKLLSRIKKTDVENYTDMYTTLMTDYKDPALFMRRSLETGRFNGAPVNEGAQDAIADSLSFSEEGSPFIHIGPAISETSSD</sequence>
<accession>A0ACB8H1H3</accession>
<reference evidence="1" key="1">
    <citation type="submission" date="2021-10" db="EMBL/GenBank/DDBJ databases">
        <title>Psilocybe cubensis genome.</title>
        <authorList>
            <person name="Mckernan K.J."/>
            <person name="Crawford S."/>
            <person name="Trippe A."/>
            <person name="Kane L.T."/>
            <person name="Mclaughlin S."/>
        </authorList>
    </citation>
    <scope>NUCLEOTIDE SEQUENCE</scope>
    <source>
        <strain evidence="1">MGC-MH-2018</strain>
    </source>
</reference>
<proteinExistence type="predicted"/>
<evidence type="ECO:0000313" key="2">
    <source>
        <dbReference type="Proteomes" id="UP000664032"/>
    </source>
</evidence>
<dbReference type="EMBL" id="JAFIQS020000005">
    <property type="protein sequence ID" value="KAH9481848.1"/>
    <property type="molecule type" value="Genomic_DNA"/>
</dbReference>
<comment type="caution">
    <text evidence="1">The sequence shown here is derived from an EMBL/GenBank/DDBJ whole genome shotgun (WGS) entry which is preliminary data.</text>
</comment>
<name>A0ACB8H1H3_PSICU</name>